<dbReference type="NCBIfam" id="TIGR00334">
    <property type="entry name" value="5S_RNA_mat_M5"/>
    <property type="match status" value="1"/>
</dbReference>
<evidence type="ECO:0000256" key="5">
    <source>
        <dbReference type="ARBA" id="ARBA00022723"/>
    </source>
</evidence>
<evidence type="ECO:0000256" key="4">
    <source>
        <dbReference type="ARBA" id="ARBA00022722"/>
    </source>
</evidence>
<comment type="catalytic activity">
    <reaction evidence="11">
        <text>Endonucleolytic cleavage of RNA, removing 21 and 42 nucleotides, respectively, from the 5'- and 3'-termini of a 5S-rRNA precursor.</text>
        <dbReference type="EC" id="3.1.26.8"/>
    </reaction>
</comment>
<dbReference type="CDD" id="cd01027">
    <property type="entry name" value="TOPRIM_RNase_M5_like"/>
    <property type="match status" value="1"/>
</dbReference>
<evidence type="ECO:0000256" key="3">
    <source>
        <dbReference type="ARBA" id="ARBA00022552"/>
    </source>
</evidence>
<dbReference type="GO" id="GO:0046872">
    <property type="term" value="F:metal ion binding"/>
    <property type="evidence" value="ECO:0007669"/>
    <property type="project" value="UniProtKB-KW"/>
</dbReference>
<dbReference type="SMART" id="SM00493">
    <property type="entry name" value="TOPRIM"/>
    <property type="match status" value="1"/>
</dbReference>
<dbReference type="EC" id="3.1.26.8" evidence="11 12"/>
<sequence length="188" mass="21042">MNPVIVVEGRDDTRRLREIYPDIETIETNGSAIDEETIALIQKALQTREVIVFTDPDYPGTRIRNIIQEHVPGVKHAFIERAEAVRKDNHKSLGVEHASTEAIQRALESVHEISTVTGEPVISQATLMALGFVGRPDSATRRQAVADFLKIGHTNGKQFAKRLQLFGITEEQLRTALEAVLENEDKHE</sequence>
<dbReference type="Proteomes" id="UP000005926">
    <property type="component" value="Unassembled WGS sequence"/>
</dbReference>
<dbReference type="Pfam" id="PF01751">
    <property type="entry name" value="Toprim"/>
    <property type="match status" value="1"/>
</dbReference>
<evidence type="ECO:0000256" key="7">
    <source>
        <dbReference type="ARBA" id="ARBA00022759"/>
    </source>
</evidence>
<dbReference type="Pfam" id="PF13331">
    <property type="entry name" value="DUF4093"/>
    <property type="match status" value="1"/>
</dbReference>
<evidence type="ECO:0000256" key="1">
    <source>
        <dbReference type="ARBA" id="ARBA00022490"/>
    </source>
</evidence>
<keyword evidence="3 11" id="KW-0698">rRNA processing</keyword>
<dbReference type="GO" id="GO:0019843">
    <property type="term" value="F:rRNA binding"/>
    <property type="evidence" value="ECO:0007669"/>
    <property type="project" value="UniProtKB-KW"/>
</dbReference>
<keyword evidence="7 11" id="KW-0255">Endonuclease</keyword>
<dbReference type="PANTHER" id="PTHR39156">
    <property type="entry name" value="RIBONUCLEASE M5"/>
    <property type="match status" value="1"/>
</dbReference>
<evidence type="ECO:0000256" key="9">
    <source>
        <dbReference type="ARBA" id="ARBA00022842"/>
    </source>
</evidence>
<comment type="similarity">
    <text evidence="11">Belongs to the ribonuclease M5 family.</text>
</comment>
<keyword evidence="6 11" id="KW-0699">rRNA-binding</keyword>
<dbReference type="GO" id="GO:0043822">
    <property type="term" value="F:ribonuclease M5 activity"/>
    <property type="evidence" value="ECO:0007669"/>
    <property type="project" value="UniProtKB-UniRule"/>
</dbReference>
<accession>C8NIP9</accession>
<keyword evidence="2 11" id="KW-0690">Ribosome biogenesis</keyword>
<dbReference type="PROSITE" id="PS50880">
    <property type="entry name" value="TOPRIM"/>
    <property type="match status" value="1"/>
</dbReference>
<organism evidence="14 15">
    <name type="scientific">Granulicatella adiacens ATCC 49175</name>
    <dbReference type="NCBI Taxonomy" id="638301"/>
    <lineage>
        <taxon>Bacteria</taxon>
        <taxon>Bacillati</taxon>
        <taxon>Bacillota</taxon>
        <taxon>Bacilli</taxon>
        <taxon>Lactobacillales</taxon>
        <taxon>Carnobacteriaceae</taxon>
        <taxon>Granulicatella</taxon>
    </lineage>
</organism>
<dbReference type="InterPro" id="IPR004466">
    <property type="entry name" value="RNase_M5"/>
</dbReference>
<dbReference type="PANTHER" id="PTHR39156:SF2">
    <property type="entry name" value="DNA PRIMASE (BACTERIAL TYPE) AND SMALL PRIMASE-LIKE PROTEINS"/>
    <property type="match status" value="1"/>
</dbReference>
<dbReference type="RefSeq" id="WP_005606405.1">
    <property type="nucleotide sequence ID" value="NZ_CP102283.1"/>
</dbReference>
<keyword evidence="15" id="KW-1185">Reference proteome</keyword>
<evidence type="ECO:0000313" key="15">
    <source>
        <dbReference type="Proteomes" id="UP000005926"/>
    </source>
</evidence>
<evidence type="ECO:0000256" key="11">
    <source>
        <dbReference type="HAMAP-Rule" id="MF_01469"/>
    </source>
</evidence>
<dbReference type="Gene3D" id="3.40.1360.10">
    <property type="match status" value="1"/>
</dbReference>
<keyword evidence="8 11" id="KW-0378">Hydrolase</keyword>
<evidence type="ECO:0000313" key="14">
    <source>
        <dbReference type="EMBL" id="EEW36446.1"/>
    </source>
</evidence>
<feature type="domain" description="Toprim" evidence="13">
    <location>
        <begin position="2"/>
        <end position="86"/>
    </location>
</feature>
<dbReference type="SUPFAM" id="SSF110455">
    <property type="entry name" value="Toprim domain"/>
    <property type="match status" value="1"/>
</dbReference>
<keyword evidence="9" id="KW-0460">Magnesium</keyword>
<evidence type="ECO:0000256" key="12">
    <source>
        <dbReference type="NCBIfam" id="TIGR00334"/>
    </source>
</evidence>
<evidence type="ECO:0000256" key="6">
    <source>
        <dbReference type="ARBA" id="ARBA00022730"/>
    </source>
</evidence>
<dbReference type="GeneID" id="78412447"/>
<evidence type="ECO:0000256" key="2">
    <source>
        <dbReference type="ARBA" id="ARBA00022517"/>
    </source>
</evidence>
<dbReference type="InterPro" id="IPR034141">
    <property type="entry name" value="TOPRIM_RNase_M5-like"/>
</dbReference>
<dbReference type="STRING" id="638301.HMPREF0444_1794"/>
<evidence type="ECO:0000256" key="10">
    <source>
        <dbReference type="ARBA" id="ARBA00022884"/>
    </source>
</evidence>
<dbReference type="GO" id="GO:0005737">
    <property type="term" value="C:cytoplasm"/>
    <property type="evidence" value="ECO:0007669"/>
    <property type="project" value="UniProtKB-SubCell"/>
</dbReference>
<dbReference type="EMBL" id="ACKZ01000029">
    <property type="protein sequence ID" value="EEW36446.1"/>
    <property type="molecule type" value="Genomic_DNA"/>
</dbReference>
<dbReference type="eggNOG" id="COG1658">
    <property type="taxonomic scope" value="Bacteria"/>
</dbReference>
<comment type="caution">
    <text evidence="14">The sequence shown here is derived from an EMBL/GenBank/DDBJ whole genome shotgun (WGS) entry which is preliminary data.</text>
</comment>
<dbReference type="HOGENOM" id="CLU_109405_0_0_9"/>
<dbReference type="InterPro" id="IPR025156">
    <property type="entry name" value="RNase_M5_C"/>
</dbReference>
<keyword evidence="1 11" id="KW-0963">Cytoplasm</keyword>
<protein>
    <recommendedName>
        <fullName evidence="11 12">Ribonuclease M5</fullName>
        <ecNumber evidence="11 12">3.1.26.8</ecNumber>
    </recommendedName>
    <alternativeName>
        <fullName evidence="11">RNase M5</fullName>
    </alternativeName>
    <alternativeName>
        <fullName evidence="11">Ribosomal RNA terminal maturase M5</fullName>
    </alternativeName>
</protein>
<evidence type="ECO:0000256" key="8">
    <source>
        <dbReference type="ARBA" id="ARBA00022801"/>
    </source>
</evidence>
<dbReference type="AlphaFoldDB" id="C8NIP9"/>
<evidence type="ECO:0000259" key="13">
    <source>
        <dbReference type="PROSITE" id="PS50880"/>
    </source>
</evidence>
<keyword evidence="5" id="KW-0479">Metal-binding</keyword>
<keyword evidence="10 11" id="KW-0694">RNA-binding</keyword>
<keyword evidence="4 11" id="KW-0540">Nuclease</keyword>
<dbReference type="FunFam" id="3.40.1360.10:FF:000006">
    <property type="entry name" value="Ribonuclease M5"/>
    <property type="match status" value="1"/>
</dbReference>
<proteinExistence type="inferred from homology"/>
<comment type="subcellular location">
    <subcellularLocation>
        <location evidence="11">Cytoplasm</location>
    </subcellularLocation>
</comment>
<dbReference type="InterPro" id="IPR006171">
    <property type="entry name" value="TOPRIM_dom"/>
</dbReference>
<reference evidence="14 15" key="1">
    <citation type="submission" date="2009-08" db="EMBL/GenBank/DDBJ databases">
        <authorList>
            <person name="Muzny D."/>
            <person name="Qin X."/>
            <person name="Deng J."/>
            <person name="Jiang H."/>
            <person name="Liu Y."/>
            <person name="Qu J."/>
            <person name="Song X.-Z."/>
            <person name="Zhang L."/>
            <person name="Thornton R."/>
            <person name="Coyle M."/>
            <person name="Francisco L."/>
            <person name="Jackson L."/>
            <person name="Javaid M."/>
            <person name="Korchina V."/>
            <person name="Kovar C."/>
            <person name="Mata R."/>
            <person name="Mathew T."/>
            <person name="Ngo R."/>
            <person name="Nguyen L."/>
            <person name="Nguyen N."/>
            <person name="Okwuonu G."/>
            <person name="Ongeri F."/>
            <person name="Pham C."/>
            <person name="Simmons D."/>
            <person name="Wilczek-Boney K."/>
            <person name="Hale W."/>
            <person name="Jakkamsetti A."/>
            <person name="Pham P."/>
            <person name="Ruth R."/>
            <person name="San Lucas F."/>
            <person name="Warren J."/>
            <person name="Zhang J."/>
            <person name="Zhao Z."/>
            <person name="Zhou C."/>
            <person name="Zhu D."/>
            <person name="Lee S."/>
            <person name="Bess C."/>
            <person name="Blankenburg K."/>
            <person name="Forbes L."/>
            <person name="Fu Q."/>
            <person name="Gubbala S."/>
            <person name="Hirani K."/>
            <person name="Jayaseelan J.C."/>
            <person name="Lara F."/>
            <person name="Munidasa M."/>
            <person name="Palculict T."/>
            <person name="Patil S."/>
            <person name="Pu L.-L."/>
            <person name="Saada N."/>
            <person name="Tang L."/>
            <person name="Weissenberger G."/>
            <person name="Zhu Y."/>
            <person name="Hemphill L."/>
            <person name="Shang Y."/>
            <person name="Youmans B."/>
            <person name="Ayvaz T."/>
            <person name="Ross M."/>
            <person name="Santibanez J."/>
            <person name="Aqrawi P."/>
            <person name="Gross S."/>
            <person name="Joshi V."/>
            <person name="Fowler G."/>
            <person name="Nazareth L."/>
            <person name="Reid J."/>
            <person name="Worley K."/>
            <person name="Petrosino J."/>
            <person name="Highlander S."/>
            <person name="Gibbs R."/>
        </authorList>
    </citation>
    <scope>NUCLEOTIDE SEQUENCE [LARGE SCALE GENOMIC DNA]</scope>
    <source>
        <strain evidence="14 15">ATCC 49175</strain>
    </source>
</reference>
<dbReference type="HAMAP" id="MF_01469">
    <property type="entry name" value="RNase_M5"/>
    <property type="match status" value="1"/>
</dbReference>
<name>C8NIP9_9LACT</name>
<dbReference type="GO" id="GO:0006364">
    <property type="term" value="P:rRNA processing"/>
    <property type="evidence" value="ECO:0007669"/>
    <property type="project" value="UniProtKB-UniRule"/>
</dbReference>
<gene>
    <name evidence="11 14" type="primary">rnmV</name>
    <name evidence="14" type="ORF">HMPREF0444_1794</name>
</gene>
<comment type="function">
    <text evidence="11">Required for correct processing of both the 5' and 3' ends of 5S rRNA precursor. Cleaves both sides of a double-stranded region yielding mature 5S rRNA in one step.</text>
</comment>